<dbReference type="AlphaFoldDB" id="A0A5Q2N4P6"/>
<dbReference type="InterPro" id="IPR006842">
    <property type="entry name" value="Transposase_31"/>
</dbReference>
<name>A0A5Q2N4P6_9FIRM</name>
<dbReference type="OrthoDB" id="1730086at2"/>
<accession>A0A5Q2N4P6</accession>
<keyword evidence="3" id="KW-1185">Reference proteome</keyword>
<proteinExistence type="predicted"/>
<dbReference type="KEGG" id="hcv:FTV88_2770"/>
<reference evidence="3" key="1">
    <citation type="submission" date="2019-11" db="EMBL/GenBank/DDBJ databases">
        <title>Genome sequence of Heliorestis convoluta strain HH, an alkaliphilic and minimalistic phototrophic bacterium from a soda lake in Egypt.</title>
        <authorList>
            <person name="Dewey E.D."/>
            <person name="Stokes L.M."/>
            <person name="Burchell B.M."/>
            <person name="Shaffer K.N."/>
            <person name="Huntington A.M."/>
            <person name="Baker J.M."/>
            <person name="Nadendla S."/>
            <person name="Giglio M.G."/>
            <person name="Touchman J.W."/>
            <person name="Blankenship R.E."/>
            <person name="Madigan M.T."/>
            <person name="Sattley W.M."/>
        </authorList>
    </citation>
    <scope>NUCLEOTIDE SEQUENCE [LARGE SCALE GENOMIC DNA]</scope>
    <source>
        <strain evidence="3">HH</strain>
    </source>
</reference>
<evidence type="ECO:0000259" key="1">
    <source>
        <dbReference type="Pfam" id="PF04754"/>
    </source>
</evidence>
<protein>
    <submittedName>
        <fullName evidence="2">Transposase, YhgA-like family protein</fullName>
    </submittedName>
</protein>
<dbReference type="Pfam" id="PF04754">
    <property type="entry name" value="Transposase_31"/>
    <property type="match status" value="1"/>
</dbReference>
<feature type="domain" description="Transposase (putative) YhgA-like" evidence="1">
    <location>
        <begin position="4"/>
        <end position="57"/>
    </location>
</feature>
<sequence length="75" mass="8935">MDGPEGKLICHIEFQSYNAKDMPYRMLRYALEVHKRKKLPINQLVVYFGQKKLTMKERIKYFIGPGQHLLHLALF</sequence>
<evidence type="ECO:0000313" key="3">
    <source>
        <dbReference type="Proteomes" id="UP000366051"/>
    </source>
</evidence>
<dbReference type="RefSeq" id="WP_153725947.1">
    <property type="nucleotide sequence ID" value="NZ_CP045875.1"/>
</dbReference>
<gene>
    <name evidence="2" type="ORF">FTV88_2770</name>
</gene>
<evidence type="ECO:0000313" key="2">
    <source>
        <dbReference type="EMBL" id="QGG48859.1"/>
    </source>
</evidence>
<dbReference type="Proteomes" id="UP000366051">
    <property type="component" value="Chromosome"/>
</dbReference>
<organism evidence="2 3">
    <name type="scientific">Heliorestis convoluta</name>
    <dbReference type="NCBI Taxonomy" id="356322"/>
    <lineage>
        <taxon>Bacteria</taxon>
        <taxon>Bacillati</taxon>
        <taxon>Bacillota</taxon>
        <taxon>Clostridia</taxon>
        <taxon>Eubacteriales</taxon>
        <taxon>Heliobacteriaceae</taxon>
        <taxon>Heliorestis</taxon>
    </lineage>
</organism>
<dbReference type="EMBL" id="CP045875">
    <property type="protein sequence ID" value="QGG48859.1"/>
    <property type="molecule type" value="Genomic_DNA"/>
</dbReference>